<protein>
    <submittedName>
        <fullName evidence="1">Uncharacterized protein</fullName>
    </submittedName>
</protein>
<organism evidence="1 2">
    <name type="scientific">phage Lak_Megaphage_RVC_JS4_GC31</name>
    <dbReference type="NCBI Taxonomy" id="3109228"/>
    <lineage>
        <taxon>Viruses</taxon>
        <taxon>Duplodnaviria</taxon>
        <taxon>Heunggongvirae</taxon>
        <taxon>Uroviricota</taxon>
        <taxon>Caudoviricetes</taxon>
        <taxon>Caudoviricetes code 15 clade</taxon>
    </lineage>
</organism>
<sequence>MENEIIHFIDDNYIQYSDWYRDNIQKLNQESYAIFECVHSDMLYHIYDAYKVYIRGNINNLDLSIFDKDLLRFFIPNKQILCNCVLDKMNLTQETVNNIWTSIESYCK</sequence>
<reference evidence="1 2" key="1">
    <citation type="submission" date="2023-11" db="EMBL/GenBank/DDBJ databases">
        <authorList>
            <person name="Cook R."/>
            <person name="Crisci M."/>
            <person name="Pye H."/>
            <person name="Adriaenssens E."/>
            <person name="Santini J."/>
        </authorList>
    </citation>
    <scope>NUCLEOTIDE SEQUENCE [LARGE SCALE GENOMIC DNA]</scope>
    <source>
        <strain evidence="1">Lak_Megaphage_RVC_JS4_GC31</strain>
    </source>
</reference>
<evidence type="ECO:0000313" key="1">
    <source>
        <dbReference type="EMBL" id="WQJ52946.1"/>
    </source>
</evidence>
<dbReference type="Proteomes" id="UP001349343">
    <property type="component" value="Segment"/>
</dbReference>
<keyword evidence="2" id="KW-1185">Reference proteome</keyword>
<accession>A0ABZ0Z2Q1</accession>
<evidence type="ECO:0000313" key="2">
    <source>
        <dbReference type="Proteomes" id="UP001349343"/>
    </source>
</evidence>
<dbReference type="EMBL" id="OR769222">
    <property type="protein sequence ID" value="WQJ52946.1"/>
    <property type="molecule type" value="Genomic_DNA"/>
</dbReference>
<name>A0ABZ0Z2Q1_9CAUD</name>
<proteinExistence type="predicted"/>